<accession>A0A239XPP6</accession>
<reference evidence="7 8" key="1">
    <citation type="submission" date="2017-06" db="EMBL/GenBank/DDBJ databases">
        <authorList>
            <consortium name="Pathogen Informatics"/>
        </authorList>
    </citation>
    <scope>NUCLEOTIDE SEQUENCE [LARGE SCALE GENOMIC DNA]</scope>
    <source>
        <strain evidence="7 8">NCTC13490</strain>
    </source>
</reference>
<evidence type="ECO:0000256" key="5">
    <source>
        <dbReference type="ARBA" id="ARBA00023136"/>
    </source>
</evidence>
<dbReference type="KEGG" id="ctak:4412677_02036"/>
<comment type="subcellular location">
    <subcellularLocation>
        <location evidence="1">Cell membrane</location>
        <topology evidence="1">Multi-pass membrane protein</topology>
    </subcellularLocation>
</comment>
<feature type="transmembrane region" description="Helical" evidence="6">
    <location>
        <begin position="21"/>
        <end position="39"/>
    </location>
</feature>
<dbReference type="PANTHER" id="PTHR40277">
    <property type="entry name" value="BLL5419 PROTEIN"/>
    <property type="match status" value="1"/>
</dbReference>
<dbReference type="GO" id="GO:0005886">
    <property type="term" value="C:plasma membrane"/>
    <property type="evidence" value="ECO:0007669"/>
    <property type="project" value="UniProtKB-SubCell"/>
</dbReference>
<feature type="transmembrane region" description="Helical" evidence="6">
    <location>
        <begin position="214"/>
        <end position="234"/>
    </location>
</feature>
<feature type="transmembrane region" description="Helical" evidence="6">
    <location>
        <begin position="154"/>
        <end position="173"/>
    </location>
</feature>
<dbReference type="PANTHER" id="PTHR40277:SF1">
    <property type="entry name" value="BLL5419 PROTEIN"/>
    <property type="match status" value="1"/>
</dbReference>
<dbReference type="InterPro" id="IPR022791">
    <property type="entry name" value="L-PG_synthase/AglD"/>
</dbReference>
<feature type="transmembrane region" description="Helical" evidence="6">
    <location>
        <begin position="45"/>
        <end position="63"/>
    </location>
</feature>
<feature type="transmembrane region" description="Helical" evidence="6">
    <location>
        <begin position="179"/>
        <end position="202"/>
    </location>
</feature>
<dbReference type="AlphaFoldDB" id="A0A239XPP6"/>
<proteinExistence type="predicted"/>
<evidence type="ECO:0000256" key="4">
    <source>
        <dbReference type="ARBA" id="ARBA00022989"/>
    </source>
</evidence>
<keyword evidence="3 6" id="KW-0812">Transmembrane</keyword>
<keyword evidence="8" id="KW-1185">Reference proteome</keyword>
<dbReference type="EMBL" id="LT906465">
    <property type="protein sequence ID" value="SNV49039.1"/>
    <property type="molecule type" value="Genomic_DNA"/>
</dbReference>
<evidence type="ECO:0000256" key="6">
    <source>
        <dbReference type="SAM" id="Phobius"/>
    </source>
</evidence>
<gene>
    <name evidence="7" type="ORF">SAMEA4412677_02036</name>
</gene>
<evidence type="ECO:0000256" key="3">
    <source>
        <dbReference type="ARBA" id="ARBA00022692"/>
    </source>
</evidence>
<sequence>MEKTRIRKALLNAGKIMISIVLLYFVFTKIPFSAVAALWKNVNVAYLAAAAILFLLSQIVSAKRLELYFTAANFNLSFKSNLELYFLGMFYNFFIPGGIGGDAYKIYLLNKKFGWSSRKLTSSLFNDRLSGLIAICIIICMLSLISLPEFKFHVLGLSILGLVAGYFLTAKMFRDFKKIYLKGLGFSLIVQALQIFCFIFLLKSIGVENGFVHYSLLFLASSILSLISFAGIGVREMLFFQAAKYFDFNPAYSVSASLLFTVITAFFSLLGLFFQIRTLNLKTTDPL</sequence>
<feature type="transmembrane region" description="Helical" evidence="6">
    <location>
        <begin position="84"/>
        <end position="109"/>
    </location>
</feature>
<feature type="transmembrane region" description="Helical" evidence="6">
    <location>
        <begin position="129"/>
        <end position="147"/>
    </location>
</feature>
<evidence type="ECO:0000256" key="2">
    <source>
        <dbReference type="ARBA" id="ARBA00022475"/>
    </source>
</evidence>
<keyword evidence="4 6" id="KW-1133">Transmembrane helix</keyword>
<protein>
    <submittedName>
        <fullName evidence="7">Uncharacterized protein family (UPF0104)</fullName>
    </submittedName>
</protein>
<keyword evidence="5 6" id="KW-0472">Membrane</keyword>
<dbReference type="Proteomes" id="UP000215196">
    <property type="component" value="Chromosome 1"/>
</dbReference>
<keyword evidence="2" id="KW-1003">Cell membrane</keyword>
<evidence type="ECO:0000256" key="1">
    <source>
        <dbReference type="ARBA" id="ARBA00004651"/>
    </source>
</evidence>
<name>A0A239XPP6_9FLAO</name>
<dbReference type="NCBIfam" id="TIGR00374">
    <property type="entry name" value="flippase-like domain"/>
    <property type="match status" value="1"/>
</dbReference>
<feature type="transmembrane region" description="Helical" evidence="6">
    <location>
        <begin position="254"/>
        <end position="274"/>
    </location>
</feature>
<evidence type="ECO:0000313" key="8">
    <source>
        <dbReference type="Proteomes" id="UP000215196"/>
    </source>
</evidence>
<organism evidence="7 8">
    <name type="scientific">Chryseobacterium taklimakanense</name>
    <dbReference type="NCBI Taxonomy" id="536441"/>
    <lineage>
        <taxon>Bacteria</taxon>
        <taxon>Pseudomonadati</taxon>
        <taxon>Bacteroidota</taxon>
        <taxon>Flavobacteriia</taxon>
        <taxon>Flavobacteriales</taxon>
        <taxon>Weeksellaceae</taxon>
        <taxon>Chryseobacterium group</taxon>
        <taxon>Chryseobacterium</taxon>
    </lineage>
</organism>
<dbReference type="Pfam" id="PF03706">
    <property type="entry name" value="LPG_synthase_TM"/>
    <property type="match status" value="2"/>
</dbReference>
<evidence type="ECO:0000313" key="7">
    <source>
        <dbReference type="EMBL" id="SNV49039.1"/>
    </source>
</evidence>